<keyword evidence="5" id="KW-0732">Signal</keyword>
<feature type="chain" id="PRO_5046655190" description="Kelch repeat protein" evidence="5">
    <location>
        <begin position="19"/>
        <end position="579"/>
    </location>
</feature>
<dbReference type="Pfam" id="PF01344">
    <property type="entry name" value="Kelch_1"/>
    <property type="match status" value="1"/>
</dbReference>
<feature type="compositionally biased region" description="Low complexity" evidence="3">
    <location>
        <begin position="450"/>
        <end position="466"/>
    </location>
</feature>
<feature type="compositionally biased region" description="Basic and acidic residues" evidence="3">
    <location>
        <begin position="524"/>
        <end position="533"/>
    </location>
</feature>
<dbReference type="InterPro" id="IPR011043">
    <property type="entry name" value="Gal_Oxase/kelch_b-propeller"/>
</dbReference>
<keyword evidence="4" id="KW-1133">Transmembrane helix</keyword>
<dbReference type="InterPro" id="IPR006652">
    <property type="entry name" value="Kelch_1"/>
</dbReference>
<feature type="signal peptide" evidence="5">
    <location>
        <begin position="1"/>
        <end position="18"/>
    </location>
</feature>
<dbReference type="PANTHER" id="PTHR46093:SF18">
    <property type="entry name" value="FIBRONECTIN TYPE-III DOMAIN-CONTAINING PROTEIN"/>
    <property type="match status" value="1"/>
</dbReference>
<evidence type="ECO:0000256" key="3">
    <source>
        <dbReference type="SAM" id="MobiDB-lite"/>
    </source>
</evidence>
<evidence type="ECO:0008006" key="8">
    <source>
        <dbReference type="Google" id="ProtNLM"/>
    </source>
</evidence>
<comment type="caution">
    <text evidence="6">The sequence shown here is derived from an EMBL/GenBank/DDBJ whole genome shotgun (WGS) entry which is preliminary data.</text>
</comment>
<name>A0ABR1MCL5_9PEZI</name>
<evidence type="ECO:0000256" key="5">
    <source>
        <dbReference type="SAM" id="SignalP"/>
    </source>
</evidence>
<evidence type="ECO:0000256" key="1">
    <source>
        <dbReference type="ARBA" id="ARBA00022441"/>
    </source>
</evidence>
<dbReference type="EMBL" id="JBBPDW010000016">
    <property type="protein sequence ID" value="KAK7545890.1"/>
    <property type="molecule type" value="Genomic_DNA"/>
</dbReference>
<dbReference type="InterPro" id="IPR015915">
    <property type="entry name" value="Kelch-typ_b-propeller"/>
</dbReference>
<keyword evidence="1" id="KW-0880">Kelch repeat</keyword>
<dbReference type="SUPFAM" id="SSF50965">
    <property type="entry name" value="Galactose oxidase, central domain"/>
    <property type="match status" value="2"/>
</dbReference>
<accession>A0ABR1MCL5</accession>
<proteinExistence type="predicted"/>
<keyword evidence="2" id="KW-0677">Repeat</keyword>
<evidence type="ECO:0000313" key="6">
    <source>
        <dbReference type="EMBL" id="KAK7545890.1"/>
    </source>
</evidence>
<feature type="region of interest" description="Disordered" evidence="3">
    <location>
        <begin position="505"/>
        <end position="579"/>
    </location>
</feature>
<feature type="region of interest" description="Disordered" evidence="3">
    <location>
        <begin position="442"/>
        <end position="466"/>
    </location>
</feature>
<evidence type="ECO:0000313" key="7">
    <source>
        <dbReference type="Proteomes" id="UP001365128"/>
    </source>
</evidence>
<sequence>MKASSCFVVSAIAAVAAAQSSGSMCGITGHRLALVDNRLFFASGNYTFADNKIWHNTSYMYWLDLENDFSVDGMLGTDILSQSDLPSEELSSGERQVSGGASGAFFFDHTNLYAYGGFVGASVNGVNNSLWSYNTTSDSWSLAPIDSGSISFGDSTEGIYASDQATGRSWMTGGWEIDFQGANDGMIAFETDNSDNLTLTFKNDVGLPTLKGAMVYTRKGEQGTLISFGGDDTTDSQIYNGQTIWNERNMADIFIFDIASSTWYNITATGDIPDPRIEFCAGLSAAPDDSSFQITIHGGWSQENTVALNDVYVLTVPGFRWIKVNSTGDPDTADNKYAGRHRHKCEVWNQRQLLVVGGEAYANGSALNNNCNATAHPPIKVLDTTSFVWQTEFKSDQTYEVPEVVYRVIGGNSSGGANVTAPQGGWNSTKLENVFNQTVARDTYVPPSGSSTNSPTATSLSLPSSGSSSHAGAIAGGVLGGLAGIALILVGILFWLKKLKKAKESSQAKEASVAPTENEMSPDSAREELDGCFKAEAPADNYRQELSNDGLLVEKPAGPTDTVHEMPEKSTRRSVHEMA</sequence>
<reference evidence="6 7" key="1">
    <citation type="submission" date="2024-04" db="EMBL/GenBank/DDBJ databases">
        <title>Phyllosticta paracitricarpa is synonymous to the EU quarantine fungus P. citricarpa based on phylogenomic analyses.</title>
        <authorList>
            <consortium name="Lawrence Berkeley National Laboratory"/>
            <person name="Van Ingen-Buijs V.A."/>
            <person name="Van Westerhoven A.C."/>
            <person name="Haridas S."/>
            <person name="Skiadas P."/>
            <person name="Martin F."/>
            <person name="Groenewald J.Z."/>
            <person name="Crous P.W."/>
            <person name="Seidl M.F."/>
        </authorList>
    </citation>
    <scope>NUCLEOTIDE SEQUENCE [LARGE SCALE GENOMIC DNA]</scope>
    <source>
        <strain evidence="6 7">CBS 122670</strain>
    </source>
</reference>
<feature type="compositionally biased region" description="Basic and acidic residues" evidence="3">
    <location>
        <begin position="562"/>
        <end position="579"/>
    </location>
</feature>
<dbReference type="Gene3D" id="2.120.10.80">
    <property type="entry name" value="Kelch-type beta propeller"/>
    <property type="match status" value="1"/>
</dbReference>
<evidence type="ECO:0000256" key="2">
    <source>
        <dbReference type="ARBA" id="ARBA00022737"/>
    </source>
</evidence>
<keyword evidence="4" id="KW-0812">Transmembrane</keyword>
<feature type="transmembrane region" description="Helical" evidence="4">
    <location>
        <begin position="471"/>
        <end position="496"/>
    </location>
</feature>
<dbReference type="PANTHER" id="PTHR46093">
    <property type="entry name" value="ACYL-COA-BINDING DOMAIN-CONTAINING PROTEIN 5"/>
    <property type="match status" value="1"/>
</dbReference>
<keyword evidence="4" id="KW-0472">Membrane</keyword>
<dbReference type="Proteomes" id="UP001365128">
    <property type="component" value="Unassembled WGS sequence"/>
</dbReference>
<evidence type="ECO:0000256" key="4">
    <source>
        <dbReference type="SAM" id="Phobius"/>
    </source>
</evidence>
<organism evidence="6 7">
    <name type="scientific">Phyllosticta citricarpa</name>
    <dbReference type="NCBI Taxonomy" id="55181"/>
    <lineage>
        <taxon>Eukaryota</taxon>
        <taxon>Fungi</taxon>
        <taxon>Dikarya</taxon>
        <taxon>Ascomycota</taxon>
        <taxon>Pezizomycotina</taxon>
        <taxon>Dothideomycetes</taxon>
        <taxon>Dothideomycetes incertae sedis</taxon>
        <taxon>Botryosphaeriales</taxon>
        <taxon>Phyllostictaceae</taxon>
        <taxon>Phyllosticta</taxon>
    </lineage>
</organism>
<gene>
    <name evidence="6" type="ORF">IWX46DRAFT_96073</name>
</gene>
<protein>
    <recommendedName>
        <fullName evidence="8">Kelch repeat protein</fullName>
    </recommendedName>
</protein>
<dbReference type="Pfam" id="PF24681">
    <property type="entry name" value="Kelch_KLHDC2_KLHL20_DRC7"/>
    <property type="match status" value="1"/>
</dbReference>
<keyword evidence="7" id="KW-1185">Reference proteome</keyword>